<dbReference type="OrthoDB" id="4921852at2759"/>
<gene>
    <name evidence="1" type="ORF">HIM_06172</name>
</gene>
<reference evidence="1 2" key="1">
    <citation type="journal article" date="2014" name="Genome Biol. Evol.">
        <title>Comparative genomics and transcriptomics analyses reveal divergent lifestyle features of nematode endoparasitic fungus Hirsutella minnesotensis.</title>
        <authorList>
            <person name="Lai Y."/>
            <person name="Liu K."/>
            <person name="Zhang X."/>
            <person name="Zhang X."/>
            <person name="Li K."/>
            <person name="Wang N."/>
            <person name="Shu C."/>
            <person name="Wu Y."/>
            <person name="Wang C."/>
            <person name="Bushley K.E."/>
            <person name="Xiang M."/>
            <person name="Liu X."/>
        </authorList>
    </citation>
    <scope>NUCLEOTIDE SEQUENCE [LARGE SCALE GENOMIC DNA]</scope>
    <source>
        <strain evidence="1 2">3608</strain>
    </source>
</reference>
<proteinExistence type="predicted"/>
<accession>A0A0F7ZZK1</accession>
<dbReference type="EMBL" id="KQ030526">
    <property type="protein sequence ID" value="KJZ74362.1"/>
    <property type="molecule type" value="Genomic_DNA"/>
</dbReference>
<name>A0A0F7ZZK1_9HYPO</name>
<dbReference type="Proteomes" id="UP000054481">
    <property type="component" value="Unassembled WGS sequence"/>
</dbReference>
<keyword evidence="2" id="KW-1185">Reference proteome</keyword>
<organism evidence="1 2">
    <name type="scientific">Hirsutella minnesotensis 3608</name>
    <dbReference type="NCBI Taxonomy" id="1043627"/>
    <lineage>
        <taxon>Eukaryota</taxon>
        <taxon>Fungi</taxon>
        <taxon>Dikarya</taxon>
        <taxon>Ascomycota</taxon>
        <taxon>Pezizomycotina</taxon>
        <taxon>Sordariomycetes</taxon>
        <taxon>Hypocreomycetidae</taxon>
        <taxon>Hypocreales</taxon>
        <taxon>Ophiocordycipitaceae</taxon>
        <taxon>Hirsutella</taxon>
    </lineage>
</organism>
<sequence>MVDVVAGSCGPITTGENIWCGFVDFEGIQYVSSLSNTRSEQCMRLISPQTVYTSKRLLVAENHLGIIKLIVTDSPESLAVDAIPGTWWRTIRFGGRQLTIDTVSDGVKLRRLISGQQESTAWNVPEPDNVRFHYFASDPHRPVAARMASFKCNDPSINGYSLCWEGGLAQFHAHTAGEDLSYYKSSPHACWLYMPTDHDEIITEVWQRKAWVKRERALAFKTSKGRTFIAGAYLKHLSPRRPFSLVERFSRQSSRIFFEESDDGINALAFASDVPTVGNPTFSCPQPSPNRVYIATEDFFFSSHRLEGLVNIIPCLIKDSGGISGMLLLFSDGHRGSVGQVRLDSLGPSIAVREAHPWFLAFGRMDGKYPYAMALGTARSEVERDSHLLLQLFCDGTLEWIWSRRQCLVIYKGQKSLETV</sequence>
<dbReference type="AlphaFoldDB" id="A0A0F7ZZK1"/>
<protein>
    <submittedName>
        <fullName evidence="1">Uncharacterized protein</fullName>
    </submittedName>
</protein>
<evidence type="ECO:0000313" key="1">
    <source>
        <dbReference type="EMBL" id="KJZ74362.1"/>
    </source>
</evidence>
<evidence type="ECO:0000313" key="2">
    <source>
        <dbReference type="Proteomes" id="UP000054481"/>
    </source>
</evidence>